<dbReference type="Pfam" id="PF02517">
    <property type="entry name" value="Rce1-like"/>
    <property type="match status" value="1"/>
</dbReference>
<feature type="domain" description="CAAX prenyl protease 2/Lysostaphin resistance protein A-like" evidence="2">
    <location>
        <begin position="145"/>
        <end position="239"/>
    </location>
</feature>
<dbReference type="AlphaFoldDB" id="A0A6N3CLH7"/>
<keyword evidence="1" id="KW-1133">Transmembrane helix</keyword>
<dbReference type="RefSeq" id="WP_156666759.1">
    <property type="nucleotide sequence ID" value="NZ_CACRUO010000033.1"/>
</dbReference>
<keyword evidence="3" id="KW-0378">Hydrolase</keyword>
<feature type="transmembrane region" description="Helical" evidence="1">
    <location>
        <begin position="62"/>
        <end position="80"/>
    </location>
</feature>
<feature type="transmembrane region" description="Helical" evidence="1">
    <location>
        <begin position="228"/>
        <end position="246"/>
    </location>
</feature>
<dbReference type="GO" id="GO:0080120">
    <property type="term" value="P:CAAX-box protein maturation"/>
    <property type="evidence" value="ECO:0007669"/>
    <property type="project" value="UniProtKB-ARBA"/>
</dbReference>
<dbReference type="InterPro" id="IPR052710">
    <property type="entry name" value="CAAX_protease"/>
</dbReference>
<evidence type="ECO:0000313" key="3">
    <source>
        <dbReference type="EMBL" id="VYU15699.1"/>
    </source>
</evidence>
<organism evidence="3">
    <name type="scientific">Staphylococcus simulans</name>
    <dbReference type="NCBI Taxonomy" id="1286"/>
    <lineage>
        <taxon>Bacteria</taxon>
        <taxon>Bacillati</taxon>
        <taxon>Bacillota</taxon>
        <taxon>Bacilli</taxon>
        <taxon>Bacillales</taxon>
        <taxon>Staphylococcaceae</taxon>
        <taxon>Staphylococcus</taxon>
    </lineage>
</organism>
<evidence type="ECO:0000256" key="1">
    <source>
        <dbReference type="SAM" id="Phobius"/>
    </source>
</evidence>
<keyword evidence="1" id="KW-0472">Membrane</keyword>
<feature type="transmembrane region" description="Helical" evidence="1">
    <location>
        <begin position="205"/>
        <end position="221"/>
    </location>
</feature>
<dbReference type="EMBL" id="CACRUO010000033">
    <property type="protein sequence ID" value="VYU15699.1"/>
    <property type="molecule type" value="Genomic_DNA"/>
</dbReference>
<dbReference type="PANTHER" id="PTHR36435:SF1">
    <property type="entry name" value="CAAX AMINO TERMINAL PROTEASE FAMILY PROTEIN"/>
    <property type="match status" value="1"/>
</dbReference>
<name>A0A6N3CLH7_STASI</name>
<sequence length="247" mass="28330">MTQTTKILENPFDSTKVMKRDFFLFPLSFFLLFGAAVLLQLVLGLYYGATNREVPMIKYEEFGGIAQDVSSLSLLFIFYLMHRRYLIPIAKERIRRAFKLWYLIIGGGIVVFTLNAGIGYLMEHVLHLDNTQNQAMIEAMFEHQWLWPFLFISIVVLAPIVEELLYRNVIIHELGKKIGNVLATLLSIILFAGIHMMYAPSIYEALPYVMMGTVFSIVYLMSRKNLAVAILLHAFNNAIGFILMLFS</sequence>
<dbReference type="InterPro" id="IPR003675">
    <property type="entry name" value="Rce1/LyrA-like_dom"/>
</dbReference>
<protein>
    <submittedName>
        <fullName evidence="3">CAAX amino terminal protease self- immunity</fullName>
    </submittedName>
</protein>
<gene>
    <name evidence="3" type="ORF">SSLFYP27_01557</name>
</gene>
<keyword evidence="1" id="KW-0812">Transmembrane</keyword>
<dbReference type="GO" id="GO:0006508">
    <property type="term" value="P:proteolysis"/>
    <property type="evidence" value="ECO:0007669"/>
    <property type="project" value="UniProtKB-KW"/>
</dbReference>
<keyword evidence="3" id="KW-0645">Protease</keyword>
<dbReference type="GO" id="GO:0004175">
    <property type="term" value="F:endopeptidase activity"/>
    <property type="evidence" value="ECO:0007669"/>
    <property type="project" value="UniProtKB-ARBA"/>
</dbReference>
<evidence type="ECO:0000259" key="2">
    <source>
        <dbReference type="Pfam" id="PF02517"/>
    </source>
</evidence>
<feature type="transmembrane region" description="Helical" evidence="1">
    <location>
        <begin position="100"/>
        <end position="122"/>
    </location>
</feature>
<accession>A0A6N3CLH7</accession>
<reference evidence="3" key="1">
    <citation type="submission" date="2019-11" db="EMBL/GenBank/DDBJ databases">
        <authorList>
            <person name="Feng L."/>
        </authorList>
    </citation>
    <scope>NUCLEOTIDE SEQUENCE</scope>
    <source>
        <strain evidence="3">SsimulansLFYP27</strain>
    </source>
</reference>
<feature type="transmembrane region" description="Helical" evidence="1">
    <location>
        <begin position="178"/>
        <end position="199"/>
    </location>
</feature>
<proteinExistence type="predicted"/>
<feature type="transmembrane region" description="Helical" evidence="1">
    <location>
        <begin position="145"/>
        <end position="166"/>
    </location>
</feature>
<feature type="transmembrane region" description="Helical" evidence="1">
    <location>
        <begin position="21"/>
        <end position="42"/>
    </location>
</feature>
<dbReference type="PANTHER" id="PTHR36435">
    <property type="entry name" value="SLR1288 PROTEIN"/>
    <property type="match status" value="1"/>
</dbReference>